<reference evidence="1 2" key="1">
    <citation type="submission" date="2015-03" db="EMBL/GenBank/DDBJ databases">
        <title>Genome Sequence of Kiloniella spongiae MEBiC09566, isolated from a marine sponge.</title>
        <authorList>
            <person name="Shao Z."/>
            <person name="Wang L."/>
            <person name="Li X."/>
        </authorList>
    </citation>
    <scope>NUCLEOTIDE SEQUENCE [LARGE SCALE GENOMIC DNA]</scope>
    <source>
        <strain evidence="1 2">MEBiC09566</strain>
    </source>
</reference>
<accession>A0A0H2MUB5</accession>
<dbReference type="PANTHER" id="PTHR35279:SF1">
    <property type="entry name" value="ARABINANASE_LEVANSUCRASE_INVERTASE"/>
    <property type="match status" value="1"/>
</dbReference>
<sequence length="327" mass="37652">MFNWEKLGKIFDPRDHRYCGWMKEFAQSPSVVVFEEYVRVFFCTRPSPTNDGNYLSFLSFIDLDRNDLRRVIKICSSPPLALGDYGTFDEFGTNPISVIQCENEIWVYYAGWTRCESVPFNGAIGLAVSKDNGVNFTRIGRGPVLSYSPDEPFLIGSPRVRKLQGKWYLWYVAGKEWIKGKERPEPIYKIRMATSEDGINWIKQGEDLIPDKLGSNECQACPDVIEKGGRYHMFYSYRYSHDYKGGKNGYRIGYATSSDLEKWTRRDELAGMNLSKEGWDSEMVNYPHVFVVDDTTYMLYQGNEMGRSGIGLARLNNSEDWNEQLSG</sequence>
<name>A0A0H2MUB5_9PROT</name>
<dbReference type="PANTHER" id="PTHR35279">
    <property type="match status" value="1"/>
</dbReference>
<dbReference type="SUPFAM" id="SSF75005">
    <property type="entry name" value="Arabinanase/levansucrase/invertase"/>
    <property type="match status" value="1"/>
</dbReference>
<comment type="caution">
    <text evidence="1">The sequence shown here is derived from an EMBL/GenBank/DDBJ whole genome shotgun (WGS) entry which is preliminary data.</text>
</comment>
<dbReference type="Proteomes" id="UP000035444">
    <property type="component" value="Unassembled WGS sequence"/>
</dbReference>
<gene>
    <name evidence="1" type="ORF">WH96_14185</name>
</gene>
<dbReference type="OrthoDB" id="7064503at2"/>
<dbReference type="STRING" id="1489064.WH96_14185"/>
<evidence type="ECO:0000313" key="2">
    <source>
        <dbReference type="Proteomes" id="UP000035444"/>
    </source>
</evidence>
<dbReference type="PATRIC" id="fig|1489064.4.peg.4182"/>
<keyword evidence="2" id="KW-1185">Reference proteome</keyword>
<protein>
    <submittedName>
        <fullName evidence="1">Glycosylase</fullName>
    </submittedName>
</protein>
<dbReference type="InterPro" id="IPR023296">
    <property type="entry name" value="Glyco_hydro_beta-prop_sf"/>
</dbReference>
<dbReference type="AlphaFoldDB" id="A0A0H2MUB5"/>
<dbReference type="Gene3D" id="2.115.10.20">
    <property type="entry name" value="Glycosyl hydrolase domain, family 43"/>
    <property type="match status" value="2"/>
</dbReference>
<dbReference type="EMBL" id="LAQL01000008">
    <property type="protein sequence ID" value="KLN60315.1"/>
    <property type="molecule type" value="Genomic_DNA"/>
</dbReference>
<evidence type="ECO:0000313" key="1">
    <source>
        <dbReference type="EMBL" id="KLN60315.1"/>
    </source>
</evidence>
<proteinExistence type="predicted"/>
<organism evidence="1 2">
    <name type="scientific">Kiloniella spongiae</name>
    <dbReference type="NCBI Taxonomy" id="1489064"/>
    <lineage>
        <taxon>Bacteria</taxon>
        <taxon>Pseudomonadati</taxon>
        <taxon>Pseudomonadota</taxon>
        <taxon>Alphaproteobacteria</taxon>
        <taxon>Rhodospirillales</taxon>
        <taxon>Kiloniellaceae</taxon>
        <taxon>Kiloniella</taxon>
    </lineage>
</organism>
<dbReference type="RefSeq" id="WP_047764844.1">
    <property type="nucleotide sequence ID" value="NZ_LAQL01000008.1"/>
</dbReference>